<dbReference type="SUPFAM" id="SSF54565">
    <property type="entry name" value="Ribosomal protein S16"/>
    <property type="match status" value="1"/>
</dbReference>
<dbReference type="HAMAP" id="MF_00385">
    <property type="entry name" value="Ribosomal_bS16"/>
    <property type="match status" value="1"/>
</dbReference>
<accession>A0A1G1XX82</accession>
<dbReference type="AlphaFoldDB" id="A0A1G1XX82"/>
<dbReference type="NCBIfam" id="TIGR00002">
    <property type="entry name" value="S16"/>
    <property type="match status" value="1"/>
</dbReference>
<evidence type="ECO:0000313" key="5">
    <source>
        <dbReference type="Proteomes" id="UP000178930"/>
    </source>
</evidence>
<dbReference type="InterPro" id="IPR020592">
    <property type="entry name" value="Ribosomal_bS16_CS"/>
</dbReference>
<proteinExistence type="inferred from homology"/>
<name>A0A1G1XX82_9BACT</name>
<organism evidence="4 5">
    <name type="scientific">Candidatus Buchananbacteria bacterium RIFCSPHIGHO2_01_FULL_39_14</name>
    <dbReference type="NCBI Taxonomy" id="1797532"/>
    <lineage>
        <taxon>Bacteria</taxon>
        <taxon>Candidatus Buchananiibacteriota</taxon>
    </lineage>
</organism>
<keyword evidence="2 3" id="KW-0687">Ribonucleoprotein</keyword>
<dbReference type="GO" id="GO:0015935">
    <property type="term" value="C:small ribosomal subunit"/>
    <property type="evidence" value="ECO:0007669"/>
    <property type="project" value="TreeGrafter"/>
</dbReference>
<dbReference type="GO" id="GO:0005737">
    <property type="term" value="C:cytoplasm"/>
    <property type="evidence" value="ECO:0007669"/>
    <property type="project" value="UniProtKB-ARBA"/>
</dbReference>
<evidence type="ECO:0000256" key="2">
    <source>
        <dbReference type="ARBA" id="ARBA00023274"/>
    </source>
</evidence>
<gene>
    <name evidence="3" type="primary">rpsP</name>
    <name evidence="4" type="ORF">A2729_05070</name>
</gene>
<dbReference type="GO" id="GO:0003735">
    <property type="term" value="F:structural constituent of ribosome"/>
    <property type="evidence" value="ECO:0007669"/>
    <property type="project" value="InterPro"/>
</dbReference>
<dbReference type="Pfam" id="PF00886">
    <property type="entry name" value="Ribosomal_S16"/>
    <property type="match status" value="1"/>
</dbReference>
<dbReference type="Proteomes" id="UP000178930">
    <property type="component" value="Unassembled WGS sequence"/>
</dbReference>
<dbReference type="STRING" id="1797532.A2729_05070"/>
<dbReference type="PANTHER" id="PTHR12919:SF20">
    <property type="entry name" value="SMALL RIBOSOMAL SUBUNIT PROTEIN BS16M"/>
    <property type="match status" value="1"/>
</dbReference>
<dbReference type="EMBL" id="MHIB01000020">
    <property type="protein sequence ID" value="OGY44196.1"/>
    <property type="molecule type" value="Genomic_DNA"/>
</dbReference>
<protein>
    <recommendedName>
        <fullName evidence="3">Small ribosomal subunit protein bS16</fullName>
    </recommendedName>
</protein>
<dbReference type="Gene3D" id="3.30.1320.10">
    <property type="match status" value="1"/>
</dbReference>
<sequence length="123" mass="13685">MLKIRLARIGKRKKPTFRFIVSETSRDTYGKALEILGHYNPFSKVCDVQKDRILYWISRGAKLSPTVHNLFVDQNVIAGPKVKASSGKKNEKGTAQTEIVKTAVEPASQALTNETPKAEISLD</sequence>
<dbReference type="InterPro" id="IPR000307">
    <property type="entry name" value="Ribosomal_bS16"/>
</dbReference>
<comment type="caution">
    <text evidence="4">The sequence shown here is derived from an EMBL/GenBank/DDBJ whole genome shotgun (WGS) entry which is preliminary data.</text>
</comment>
<dbReference type="GO" id="GO:0006412">
    <property type="term" value="P:translation"/>
    <property type="evidence" value="ECO:0007669"/>
    <property type="project" value="UniProtKB-UniRule"/>
</dbReference>
<dbReference type="PANTHER" id="PTHR12919">
    <property type="entry name" value="30S RIBOSOMAL PROTEIN S16"/>
    <property type="match status" value="1"/>
</dbReference>
<evidence type="ECO:0000313" key="4">
    <source>
        <dbReference type="EMBL" id="OGY44196.1"/>
    </source>
</evidence>
<dbReference type="PROSITE" id="PS00732">
    <property type="entry name" value="RIBOSOMAL_S16"/>
    <property type="match status" value="1"/>
</dbReference>
<keyword evidence="1 3" id="KW-0689">Ribosomal protein</keyword>
<comment type="similarity">
    <text evidence="3">Belongs to the bacterial ribosomal protein bS16 family.</text>
</comment>
<reference evidence="4 5" key="1">
    <citation type="journal article" date="2016" name="Nat. Commun.">
        <title>Thousands of microbial genomes shed light on interconnected biogeochemical processes in an aquifer system.</title>
        <authorList>
            <person name="Anantharaman K."/>
            <person name="Brown C.T."/>
            <person name="Hug L.A."/>
            <person name="Sharon I."/>
            <person name="Castelle C.J."/>
            <person name="Probst A.J."/>
            <person name="Thomas B.C."/>
            <person name="Singh A."/>
            <person name="Wilkins M.J."/>
            <person name="Karaoz U."/>
            <person name="Brodie E.L."/>
            <person name="Williams K.H."/>
            <person name="Hubbard S.S."/>
            <person name="Banfield J.F."/>
        </authorList>
    </citation>
    <scope>NUCLEOTIDE SEQUENCE [LARGE SCALE GENOMIC DNA]</scope>
</reference>
<evidence type="ECO:0000256" key="1">
    <source>
        <dbReference type="ARBA" id="ARBA00022980"/>
    </source>
</evidence>
<dbReference type="InterPro" id="IPR023803">
    <property type="entry name" value="Ribosomal_bS16_dom_sf"/>
</dbReference>
<evidence type="ECO:0000256" key="3">
    <source>
        <dbReference type="HAMAP-Rule" id="MF_00385"/>
    </source>
</evidence>